<dbReference type="Proteomes" id="UP001139971">
    <property type="component" value="Unassembled WGS sequence"/>
</dbReference>
<dbReference type="Pfam" id="PF03969">
    <property type="entry name" value="AFG1_ATPase"/>
    <property type="match status" value="1"/>
</dbReference>
<name>A0A9X3YNF6_9GAMM</name>
<keyword evidence="1" id="KW-0547">Nucleotide-binding</keyword>
<evidence type="ECO:0000313" key="3">
    <source>
        <dbReference type="EMBL" id="MDC8013953.1"/>
    </source>
</evidence>
<dbReference type="GO" id="GO:0016887">
    <property type="term" value="F:ATP hydrolysis activity"/>
    <property type="evidence" value="ECO:0007669"/>
    <property type="project" value="InterPro"/>
</dbReference>
<dbReference type="InterPro" id="IPR027417">
    <property type="entry name" value="P-loop_NTPase"/>
</dbReference>
<dbReference type="NCBIfam" id="NF040713">
    <property type="entry name" value="ZapE"/>
    <property type="match status" value="1"/>
</dbReference>
<dbReference type="PANTHER" id="PTHR12169:SF6">
    <property type="entry name" value="AFG1-LIKE ATPASE"/>
    <property type="match status" value="1"/>
</dbReference>
<dbReference type="RefSeq" id="WP_263541597.1">
    <property type="nucleotide sequence ID" value="NZ_JAOVZO020000018.1"/>
</dbReference>
<reference evidence="3" key="1">
    <citation type="submission" date="2023-02" db="EMBL/GenBank/DDBJ databases">
        <title>Tahibacter soli sp. nov. isolated from soil.</title>
        <authorList>
            <person name="Baek J.H."/>
            <person name="Lee J.K."/>
            <person name="Choi D.G."/>
            <person name="Jeon C.O."/>
        </authorList>
    </citation>
    <scope>NUCLEOTIDE SEQUENCE</scope>
    <source>
        <strain evidence="3">BL</strain>
    </source>
</reference>
<evidence type="ECO:0000256" key="2">
    <source>
        <dbReference type="ARBA" id="ARBA00022840"/>
    </source>
</evidence>
<dbReference type="AlphaFoldDB" id="A0A9X3YNF6"/>
<sequence length="367" mass="41432">MSASGAVLPSRHYDAGVARGDWQDDPAQRSVLVEFDRIARELVERESAGLFARLRAKLSTPEPVVGLYLWGGVGRGKTFLMDVFFEHLPIAQKRRIHFHRFMREVQAALRDLPGVEDPLALVAENIARDQRVLCLDEFFVSDIGDAMILGGLFKHLFERGVSLVTTSNTPPVNLYREGLQRERFLPAIALIEKHCRVVEIVSTQDWRLRTLAQARVYHTPLGHATDRALADCFARIGHGVVRPDRAIVIHDRPIAVEKLGRDIVWFAFEDLCEGPRAVADYIEIGKGYGTVIVSGLPQFTPQMEDAARRFIELVDEFYDRHVKLVLSAAVPIVDLYDGARLRAEFARTESRLIEMQSEAYLALEHKP</sequence>
<dbReference type="GO" id="GO:0005524">
    <property type="term" value="F:ATP binding"/>
    <property type="evidence" value="ECO:0007669"/>
    <property type="project" value="UniProtKB-KW"/>
</dbReference>
<keyword evidence="4" id="KW-1185">Reference proteome</keyword>
<proteinExistence type="predicted"/>
<dbReference type="EMBL" id="JAOVZO020000018">
    <property type="protein sequence ID" value="MDC8013953.1"/>
    <property type="molecule type" value="Genomic_DNA"/>
</dbReference>
<organism evidence="3 4">
    <name type="scientific">Tahibacter soli</name>
    <dbReference type="NCBI Taxonomy" id="2983605"/>
    <lineage>
        <taxon>Bacteria</taxon>
        <taxon>Pseudomonadati</taxon>
        <taxon>Pseudomonadota</taxon>
        <taxon>Gammaproteobacteria</taxon>
        <taxon>Lysobacterales</taxon>
        <taxon>Rhodanobacteraceae</taxon>
        <taxon>Tahibacter</taxon>
    </lineage>
</organism>
<accession>A0A9X3YNF6</accession>
<dbReference type="GO" id="GO:0005737">
    <property type="term" value="C:cytoplasm"/>
    <property type="evidence" value="ECO:0007669"/>
    <property type="project" value="TreeGrafter"/>
</dbReference>
<dbReference type="InterPro" id="IPR005654">
    <property type="entry name" value="ATPase_AFG1-like"/>
</dbReference>
<keyword evidence="3" id="KW-0131">Cell cycle</keyword>
<dbReference type="SUPFAM" id="SSF52540">
    <property type="entry name" value="P-loop containing nucleoside triphosphate hydrolases"/>
    <property type="match status" value="1"/>
</dbReference>
<evidence type="ECO:0000256" key="1">
    <source>
        <dbReference type="ARBA" id="ARBA00022741"/>
    </source>
</evidence>
<evidence type="ECO:0000313" key="4">
    <source>
        <dbReference type="Proteomes" id="UP001139971"/>
    </source>
</evidence>
<keyword evidence="2" id="KW-0067">ATP-binding</keyword>
<comment type="caution">
    <text evidence="3">The sequence shown here is derived from an EMBL/GenBank/DDBJ whole genome shotgun (WGS) entry which is preliminary data.</text>
</comment>
<dbReference type="GO" id="GO:0032153">
    <property type="term" value="C:cell division site"/>
    <property type="evidence" value="ECO:0007669"/>
    <property type="project" value="TreeGrafter"/>
</dbReference>
<gene>
    <name evidence="3" type="primary">zapE</name>
    <name evidence="3" type="ORF">OD750_015520</name>
</gene>
<protein>
    <submittedName>
        <fullName evidence="3">Cell division protein ZapE</fullName>
    </submittedName>
</protein>
<dbReference type="Gene3D" id="3.40.50.300">
    <property type="entry name" value="P-loop containing nucleotide triphosphate hydrolases"/>
    <property type="match status" value="1"/>
</dbReference>
<dbReference type="PANTHER" id="PTHR12169">
    <property type="entry name" value="ATPASE N2B"/>
    <property type="match status" value="1"/>
</dbReference>
<dbReference type="GO" id="GO:0051301">
    <property type="term" value="P:cell division"/>
    <property type="evidence" value="ECO:0007669"/>
    <property type="project" value="UniProtKB-KW"/>
</dbReference>
<keyword evidence="3" id="KW-0132">Cell division</keyword>